<dbReference type="InterPro" id="IPR036465">
    <property type="entry name" value="vWFA_dom_sf"/>
</dbReference>
<dbReference type="EMBL" id="CP045643">
    <property type="protein sequence ID" value="QFZ75235.1"/>
    <property type="molecule type" value="Genomic_DNA"/>
</dbReference>
<evidence type="ECO:0000256" key="1">
    <source>
        <dbReference type="SAM" id="MobiDB-lite"/>
    </source>
</evidence>
<feature type="compositionally biased region" description="Low complexity" evidence="1">
    <location>
        <begin position="304"/>
        <end position="316"/>
    </location>
</feature>
<dbReference type="Gene3D" id="3.40.50.1460">
    <property type="match status" value="1"/>
</dbReference>
<evidence type="ECO:0000313" key="2">
    <source>
        <dbReference type="EMBL" id="QFZ75235.1"/>
    </source>
</evidence>
<reference evidence="2 3" key="1">
    <citation type="submission" date="2019-10" db="EMBL/GenBank/DDBJ databases">
        <title>A novel species.</title>
        <authorList>
            <person name="Gao J."/>
        </authorList>
    </citation>
    <scope>NUCLEOTIDE SEQUENCE [LARGE SCALE GENOMIC DNA]</scope>
    <source>
        <strain evidence="2 3">QMT-28</strain>
    </source>
</reference>
<name>A0A5Q0LDT6_9ACTN</name>
<proteinExistence type="predicted"/>
<protein>
    <submittedName>
        <fullName evidence="2">VWA domain-containing protein</fullName>
    </submittedName>
</protein>
<dbReference type="SUPFAM" id="SSF53300">
    <property type="entry name" value="vWA-like"/>
    <property type="match status" value="1"/>
</dbReference>
<dbReference type="Proteomes" id="UP000326179">
    <property type="component" value="Chromosome"/>
</dbReference>
<dbReference type="RefSeq" id="WP_153289504.1">
    <property type="nucleotide sequence ID" value="NZ_CP045643.1"/>
</dbReference>
<feature type="compositionally biased region" description="Pro residues" evidence="1">
    <location>
        <begin position="351"/>
        <end position="364"/>
    </location>
</feature>
<accession>A0A5Q0LDT6</accession>
<keyword evidence="3" id="KW-1185">Reference proteome</keyword>
<evidence type="ECO:0000313" key="3">
    <source>
        <dbReference type="Proteomes" id="UP000326179"/>
    </source>
</evidence>
<sequence>MDRFDPRGRVNRALLVGVSAYEFTRPEHRDGVPSPLPAVVHDLTLLARALERGGVVAPHEITVEDSPVLGEFRKALRTAVDAAEGLLLVYFAGHAAVPSAGDELWLQMRDAEVVRGGTAGFEGAAPFTNVLRILANSDAERIVVVLDCCNAGNAARVWEAVERPDIRRRVSVLMGVQANHRVDAGDGDTPTPFTARLVHLLTDGVEGQGDEIHFLALSEALRVYMSAHHRTERGEPWEPQSRTENPAVDVLLAVRPGATASGGETGAGAVRTVGSGAVGTPGSTGSTGSTGSAGSAGLVGSGGAVAHPARHGPGAPARLRIRGALAATAGAVRAARTRVRAPRVRYRPTGPGDPRPPGRTPRPRGPWRSPRRWPRRTTAAVTGLAVAVLGLTGYLVLGHGGSGAAACAPPLELRLLTDPDLESTVRKAADTYLTSRANTTHDGCRRSGITVYGAGSADVVAGLRDQSDPWQRPVGDDVDPQRDIGPQPDIWIPATAATAARARPAGLQRSYVWLEPDAAPFAYSPVVLSVPQEIAEASVADRTGDSLTGLRQKLTRRDGSAEVRRPDPAYTDSALLATIGLYGTGTSDVSRAEKSVDQTGPVSPTAGDLLCTLPGNADTDRGTAALVPEFLMVSGVGCAGTTRTLRMAEYPDDVPALAPLFVRVRWMGGDADRAARDEAVRSFHEWLTDTDTDTDTGGGSGGDRHGTGGGPGGGLAVFAKEGFRSPSGAHALLSSRVAGSGLIADPGPSPGAAGADAMETALKRYRNANGPGRVLFLLDSSGSMADLWQGPGGAPGILKQSLAGLGGRDEYGIWSVASPGGRPYTEILAFGPHRRQDAERAVDRGAVVRDAEADPYAALGAALDTMARKGRDDNRPELIVYLTDDEDNNRLTAHDHLGELLGPLHDQGVPVVMAALESGGCAKGGPDLRMSEASGGRCLDTTGDLVAELRNEVARTGTGDE</sequence>
<dbReference type="AlphaFoldDB" id="A0A5Q0LDT6"/>
<feature type="region of interest" description="Disordered" evidence="1">
    <location>
        <begin position="688"/>
        <end position="716"/>
    </location>
</feature>
<gene>
    <name evidence="2" type="ORF">GFH48_19955</name>
</gene>
<dbReference type="Gene3D" id="3.40.50.410">
    <property type="entry name" value="von Willebrand factor, type A domain"/>
    <property type="match status" value="1"/>
</dbReference>
<feature type="compositionally biased region" description="Low complexity" evidence="1">
    <location>
        <begin position="258"/>
        <end position="296"/>
    </location>
</feature>
<organism evidence="2 3">
    <name type="scientific">Streptomyces fagopyri</name>
    <dbReference type="NCBI Taxonomy" id="2662397"/>
    <lineage>
        <taxon>Bacteria</taxon>
        <taxon>Bacillati</taxon>
        <taxon>Actinomycetota</taxon>
        <taxon>Actinomycetes</taxon>
        <taxon>Kitasatosporales</taxon>
        <taxon>Streptomycetaceae</taxon>
        <taxon>Streptomyces</taxon>
    </lineage>
</organism>
<feature type="compositionally biased region" description="Basic residues" evidence="1">
    <location>
        <begin position="335"/>
        <end position="346"/>
    </location>
</feature>
<feature type="region of interest" description="Disordered" evidence="1">
    <location>
        <begin position="330"/>
        <end position="375"/>
    </location>
</feature>
<feature type="compositionally biased region" description="Gly residues" evidence="1">
    <location>
        <begin position="696"/>
        <end position="715"/>
    </location>
</feature>
<dbReference type="KEGG" id="sfy:GFH48_19955"/>
<feature type="region of interest" description="Disordered" evidence="1">
    <location>
        <begin position="258"/>
        <end position="316"/>
    </location>
</feature>